<dbReference type="PANTHER" id="PTHR12302:SF3">
    <property type="entry name" value="SERINE_THREONINE-PROTEIN KINASE 31"/>
    <property type="match status" value="1"/>
</dbReference>
<dbReference type="GO" id="GO:0016787">
    <property type="term" value="F:hydrolase activity"/>
    <property type="evidence" value="ECO:0007669"/>
    <property type="project" value="UniProtKB-KW"/>
</dbReference>
<evidence type="ECO:0000256" key="1">
    <source>
        <dbReference type="ARBA" id="ARBA00022722"/>
    </source>
</evidence>
<dbReference type="Gene3D" id="2.40.50.90">
    <property type="match status" value="1"/>
</dbReference>
<evidence type="ECO:0000313" key="5">
    <source>
        <dbReference type="EMBL" id="KKP46229.1"/>
    </source>
</evidence>
<keyword evidence="2" id="KW-0255">Endonuclease</keyword>
<organism evidence="5 6">
    <name type="scientific">Candidatus Woesebacteria bacterium GW2011_GWA2_33_28</name>
    <dbReference type="NCBI Taxonomy" id="1618561"/>
    <lineage>
        <taxon>Bacteria</taxon>
        <taxon>Candidatus Woeseibacteriota</taxon>
    </lineage>
</organism>
<sequence>MSNKFVLVPVELLKNLKELAGGTEYENEVKKVLDSREAIENHDITKLPKSAVVKRVIDGDTVELFNGTVLRYVGITAPEDGESFAEEATKLNQSLVEGKEVKLEYDNYTSDKFGRILAYAMVDGKNVSVELVSKGLAELVIYQKRKPFIYQSQLLEAQEQAKKQKLGIWKNS</sequence>
<protein>
    <recommendedName>
        <fullName evidence="4">TNase-like domain-containing protein</fullName>
    </recommendedName>
</protein>
<keyword evidence="3" id="KW-0378">Hydrolase</keyword>
<evidence type="ECO:0000256" key="2">
    <source>
        <dbReference type="ARBA" id="ARBA00022759"/>
    </source>
</evidence>
<dbReference type="AlphaFoldDB" id="A0A0F9ZQ41"/>
<feature type="domain" description="TNase-like" evidence="4">
    <location>
        <begin position="47"/>
        <end position="171"/>
    </location>
</feature>
<evidence type="ECO:0000313" key="6">
    <source>
        <dbReference type="Proteomes" id="UP000033995"/>
    </source>
</evidence>
<dbReference type="GO" id="GO:0004519">
    <property type="term" value="F:endonuclease activity"/>
    <property type="evidence" value="ECO:0007669"/>
    <property type="project" value="UniProtKB-KW"/>
</dbReference>
<accession>A0A0F9ZQ41</accession>
<dbReference type="Pfam" id="PF00565">
    <property type="entry name" value="SNase"/>
    <property type="match status" value="1"/>
</dbReference>
<dbReference type="Proteomes" id="UP000033995">
    <property type="component" value="Unassembled WGS sequence"/>
</dbReference>
<reference evidence="5 6" key="1">
    <citation type="journal article" date="2015" name="Nature">
        <title>rRNA introns, odd ribosomes, and small enigmatic genomes across a large radiation of phyla.</title>
        <authorList>
            <person name="Brown C.T."/>
            <person name="Hug L.A."/>
            <person name="Thomas B.C."/>
            <person name="Sharon I."/>
            <person name="Castelle C.J."/>
            <person name="Singh A."/>
            <person name="Wilkins M.J."/>
            <person name="Williams K.H."/>
            <person name="Banfield J.F."/>
        </authorList>
    </citation>
    <scope>NUCLEOTIDE SEQUENCE [LARGE SCALE GENOMIC DNA]</scope>
</reference>
<dbReference type="InterPro" id="IPR016071">
    <property type="entry name" value="Staphylococal_nuclease_OB-fold"/>
</dbReference>
<dbReference type="PANTHER" id="PTHR12302">
    <property type="entry name" value="EBNA2 BINDING PROTEIN P100"/>
    <property type="match status" value="1"/>
</dbReference>
<keyword evidence="1" id="KW-0540">Nuclease</keyword>
<proteinExistence type="predicted"/>
<evidence type="ECO:0000259" key="4">
    <source>
        <dbReference type="PROSITE" id="PS50830"/>
    </source>
</evidence>
<gene>
    <name evidence="5" type="ORF">UR38_C0013G0014</name>
</gene>
<dbReference type="EMBL" id="LBOZ01000013">
    <property type="protein sequence ID" value="KKP46229.1"/>
    <property type="molecule type" value="Genomic_DNA"/>
</dbReference>
<dbReference type="SMART" id="SM00318">
    <property type="entry name" value="SNc"/>
    <property type="match status" value="1"/>
</dbReference>
<dbReference type="InterPro" id="IPR035437">
    <property type="entry name" value="SNase_OB-fold_sf"/>
</dbReference>
<dbReference type="PROSITE" id="PS50830">
    <property type="entry name" value="TNASE_3"/>
    <property type="match status" value="1"/>
</dbReference>
<evidence type="ECO:0000256" key="3">
    <source>
        <dbReference type="ARBA" id="ARBA00022801"/>
    </source>
</evidence>
<dbReference type="SUPFAM" id="SSF50199">
    <property type="entry name" value="Staphylococcal nuclease"/>
    <property type="match status" value="1"/>
</dbReference>
<comment type="caution">
    <text evidence="5">The sequence shown here is derived from an EMBL/GenBank/DDBJ whole genome shotgun (WGS) entry which is preliminary data.</text>
</comment>
<name>A0A0F9ZQ41_9BACT</name>